<dbReference type="SUPFAM" id="SSF48452">
    <property type="entry name" value="TPR-like"/>
    <property type="match status" value="1"/>
</dbReference>
<dbReference type="EMBL" id="BAABDH010000100">
    <property type="protein sequence ID" value="GAA3946621.1"/>
    <property type="molecule type" value="Genomic_DNA"/>
</dbReference>
<name>A0ABP7NH47_9BACT</name>
<reference evidence="2" key="1">
    <citation type="journal article" date="2019" name="Int. J. Syst. Evol. Microbiol.">
        <title>The Global Catalogue of Microorganisms (GCM) 10K type strain sequencing project: providing services to taxonomists for standard genome sequencing and annotation.</title>
        <authorList>
            <consortium name="The Broad Institute Genomics Platform"/>
            <consortium name="The Broad Institute Genome Sequencing Center for Infectious Disease"/>
            <person name="Wu L."/>
            <person name="Ma J."/>
        </authorList>
    </citation>
    <scope>NUCLEOTIDE SEQUENCE [LARGE SCALE GENOMIC DNA]</scope>
    <source>
        <strain evidence="2">JCM 17214</strain>
    </source>
</reference>
<keyword evidence="1" id="KW-0449">Lipoprotein</keyword>
<comment type="caution">
    <text evidence="1">The sequence shown here is derived from an EMBL/GenBank/DDBJ whole genome shotgun (WGS) entry which is preliminary data.</text>
</comment>
<gene>
    <name evidence="1" type="ORF">GCM10022406_30540</name>
</gene>
<dbReference type="Gene3D" id="1.25.40.390">
    <property type="match status" value="1"/>
</dbReference>
<dbReference type="InterPro" id="IPR011990">
    <property type="entry name" value="TPR-like_helical_dom_sf"/>
</dbReference>
<dbReference type="Proteomes" id="UP001499909">
    <property type="component" value="Unassembled WGS sequence"/>
</dbReference>
<sequence length="465" mass="50846">MDTLDDYNVDPKRASVVPGRTLVSTAQRALVRTVVSSSVNNNPFRFFVQSWAATTYADESRYDLITRNIPQNFWTPLYRDVLRDLKEAKTLIAADITIDNPKVKANQLAIIEVLEVYTWATLVDTFGDVPYSEALDFSKPQPKYDDDAAIYTDIISRLNTAIGQMDATAAGYNTGVTTSADLLNNGNMALWVKFANSLKLRLALTIADADKAKAQTMAEETAGKTLASNADVIDLAFLIFPNSNPVFEDLVRSGRKDFVASATLVDTLNRFADPRTDDFYKLGPGATTFKGGVNGNANSYNAFSAPGTRQEVQTAPGVLMSYAQVEFLLADAVRRGFAVGGTVVSHYNAGITASIVEWGNTPAVAATYITQPRVALSASTSDAEQKRRIGVQQWIALYNQPVDAYREVRRLDSPKLIKPNLAKSEFPNRLTYPAIEQNLNTANYNAAASAIGGDNVNSKVFWDKL</sequence>
<keyword evidence="2" id="KW-1185">Reference proteome</keyword>
<protein>
    <submittedName>
        <fullName evidence="1">SusD/RagB family nutrient-binding outer membrane lipoprotein</fullName>
    </submittedName>
</protein>
<proteinExistence type="predicted"/>
<dbReference type="InterPro" id="IPR041662">
    <property type="entry name" value="SusD-like_2"/>
</dbReference>
<evidence type="ECO:0000313" key="2">
    <source>
        <dbReference type="Proteomes" id="UP001499909"/>
    </source>
</evidence>
<evidence type="ECO:0000313" key="1">
    <source>
        <dbReference type="EMBL" id="GAA3946621.1"/>
    </source>
</evidence>
<accession>A0ABP7NH47</accession>
<organism evidence="1 2">
    <name type="scientific">Hymenobacter algoricola</name>
    <dbReference type="NCBI Taxonomy" id="486267"/>
    <lineage>
        <taxon>Bacteria</taxon>
        <taxon>Pseudomonadati</taxon>
        <taxon>Bacteroidota</taxon>
        <taxon>Cytophagia</taxon>
        <taxon>Cytophagales</taxon>
        <taxon>Hymenobacteraceae</taxon>
        <taxon>Hymenobacter</taxon>
    </lineage>
</organism>
<dbReference type="Pfam" id="PF12771">
    <property type="entry name" value="SusD-like_2"/>
    <property type="match status" value="1"/>
</dbReference>